<dbReference type="InterPro" id="IPR004838">
    <property type="entry name" value="NHTrfase_class1_PyrdxlP-BS"/>
</dbReference>
<dbReference type="EMBL" id="LN899823">
    <property type="protein sequence ID" value="CUV22291.1"/>
    <property type="molecule type" value="Genomic_DNA"/>
</dbReference>
<gene>
    <name evidence="8" type="primary">aatA</name>
    <name evidence="11" type="ORF">RD1301_v1_10005</name>
    <name evidence="8" type="ORF">RUN1744_v1_150104</name>
    <name evidence="9" type="ORF">TD1301_v1_1680037</name>
    <name evidence="10" type="ORF">TF3108_v1_780105</name>
</gene>
<feature type="domain" description="Aminotransferase class I/classII large" evidence="7">
    <location>
        <begin position="33"/>
        <end position="394"/>
    </location>
</feature>
<evidence type="ECO:0000256" key="4">
    <source>
        <dbReference type="ARBA" id="ARBA00022679"/>
    </source>
</evidence>
<dbReference type="EMBL" id="LN899825">
    <property type="protein sequence ID" value="CUV35815.1"/>
    <property type="molecule type" value="Genomic_DNA"/>
</dbReference>
<dbReference type="EC" id="2.6.1.-" evidence="6"/>
<keyword evidence="5" id="KW-0663">Pyridoxal phosphate</keyword>
<dbReference type="InterPro" id="IPR015424">
    <property type="entry name" value="PyrdxlP-dep_Trfase"/>
</dbReference>
<protein>
    <recommendedName>
        <fullName evidence="6">Aminotransferase</fullName>
        <ecNumber evidence="6">2.6.1.-</ecNumber>
    </recommendedName>
</protein>
<proteinExistence type="inferred from homology"/>
<organism evidence="8">
    <name type="scientific">Ralstonia solanacearum</name>
    <name type="common">Pseudomonas solanacearum</name>
    <dbReference type="NCBI Taxonomy" id="305"/>
    <lineage>
        <taxon>Bacteria</taxon>
        <taxon>Pseudomonadati</taxon>
        <taxon>Pseudomonadota</taxon>
        <taxon>Betaproteobacteria</taxon>
        <taxon>Burkholderiales</taxon>
        <taxon>Burkholderiaceae</taxon>
        <taxon>Ralstonia</taxon>
        <taxon>Ralstonia solanacearum species complex</taxon>
    </lineage>
</organism>
<dbReference type="Gene3D" id="3.90.1150.10">
    <property type="entry name" value="Aspartate Aminotransferase, domain 1"/>
    <property type="match status" value="1"/>
</dbReference>
<evidence type="ECO:0000256" key="5">
    <source>
        <dbReference type="ARBA" id="ARBA00022898"/>
    </source>
</evidence>
<dbReference type="InterPro" id="IPR004839">
    <property type="entry name" value="Aminotransferase_I/II_large"/>
</dbReference>
<evidence type="ECO:0000313" key="11">
    <source>
        <dbReference type="EMBL" id="CUV58768.1"/>
    </source>
</evidence>
<evidence type="ECO:0000256" key="6">
    <source>
        <dbReference type="RuleBase" id="RU000481"/>
    </source>
</evidence>
<reference evidence="8" key="1">
    <citation type="submission" date="2015-10" db="EMBL/GenBank/DDBJ databases">
        <authorList>
            <person name="Gilbert D.G."/>
        </authorList>
    </citation>
    <scope>NUCLEOTIDE SEQUENCE</scope>
    <source>
        <strain evidence="8">Phyl III-seqv23</strain>
    </source>
</reference>
<dbReference type="InterPro" id="IPR050596">
    <property type="entry name" value="AspAT/PAT-like"/>
</dbReference>
<comment type="similarity">
    <text evidence="2 6">Belongs to the class-I pyridoxal-phosphate-dependent aminotransferase family.</text>
</comment>
<accession>A0A0S4UJ87</accession>
<dbReference type="PANTHER" id="PTHR46383">
    <property type="entry name" value="ASPARTATE AMINOTRANSFERASE"/>
    <property type="match status" value="1"/>
</dbReference>
<keyword evidence="4 6" id="KW-0808">Transferase</keyword>
<sequence>MHAMLSSKVSTLAPSPIQLMAARTREAREAGRDVVDLTLGEPDFATPEHICEAARRAIADGLTKYTPISGLARLREAVARKFRDENGIECTAAETLVGCGGKQVIYQAFVATIDPGDEVLIPTPYWSSYADIVTLCGGIVKPLPTTPESGYALQPQTLAEGISARTKWLVLNAPSNPSGTAYTAAQLEAFAEVLRRSGNPRLLILADDIYEHIVFDGLRFASFAAVAPDLRHRTLTVNGVSKAYAMTGWRVGYGCGPKPLIDAMANVQMQVNSHTASISQAAAIAALEGPQDELARRRAIFEQRRDSLLSRLGGIAGLRTPRPQGAFYLFPDAQAFIGRRTPEGCAIDDDQALAAYLLDSGVAVVPGSGFGMPGCLRLSYATSEARLELAATRLAGALRRLGD</sequence>
<evidence type="ECO:0000313" key="8">
    <source>
        <dbReference type="EMBL" id="CUV22291.1"/>
    </source>
</evidence>
<dbReference type="GO" id="GO:0008483">
    <property type="term" value="F:transaminase activity"/>
    <property type="evidence" value="ECO:0007669"/>
    <property type="project" value="UniProtKB-KW"/>
</dbReference>
<dbReference type="FunFam" id="3.40.640.10:FF:000033">
    <property type="entry name" value="Aspartate aminotransferase"/>
    <property type="match status" value="1"/>
</dbReference>
<dbReference type="AlphaFoldDB" id="A0A0S4UJ87"/>
<evidence type="ECO:0000259" key="7">
    <source>
        <dbReference type="Pfam" id="PF00155"/>
    </source>
</evidence>
<keyword evidence="3 6" id="KW-0032">Aminotransferase</keyword>
<dbReference type="GO" id="GO:0006520">
    <property type="term" value="P:amino acid metabolic process"/>
    <property type="evidence" value="ECO:0007669"/>
    <property type="project" value="InterPro"/>
</dbReference>
<comment type="cofactor">
    <cofactor evidence="1 6">
        <name>pyridoxal 5'-phosphate</name>
        <dbReference type="ChEBI" id="CHEBI:597326"/>
    </cofactor>
</comment>
<dbReference type="InterPro" id="IPR015422">
    <property type="entry name" value="PyrdxlP-dep_Trfase_small"/>
</dbReference>
<evidence type="ECO:0000313" key="10">
    <source>
        <dbReference type="EMBL" id="CUV41422.1"/>
    </source>
</evidence>
<dbReference type="PANTHER" id="PTHR46383:SF1">
    <property type="entry name" value="ASPARTATE AMINOTRANSFERASE"/>
    <property type="match status" value="1"/>
</dbReference>
<name>A0A0S4UJ87_RALSL</name>
<evidence type="ECO:0000256" key="2">
    <source>
        <dbReference type="ARBA" id="ARBA00007441"/>
    </source>
</evidence>
<dbReference type="InterPro" id="IPR015421">
    <property type="entry name" value="PyrdxlP-dep_Trfase_major"/>
</dbReference>
<evidence type="ECO:0000256" key="3">
    <source>
        <dbReference type="ARBA" id="ARBA00022576"/>
    </source>
</evidence>
<dbReference type="Gene3D" id="3.40.640.10">
    <property type="entry name" value="Type I PLP-dependent aspartate aminotransferase-like (Major domain)"/>
    <property type="match status" value="1"/>
</dbReference>
<evidence type="ECO:0000256" key="1">
    <source>
        <dbReference type="ARBA" id="ARBA00001933"/>
    </source>
</evidence>
<dbReference type="EMBL" id="LN899826">
    <property type="protein sequence ID" value="CUV41422.1"/>
    <property type="molecule type" value="Genomic_DNA"/>
</dbReference>
<dbReference type="SUPFAM" id="SSF53383">
    <property type="entry name" value="PLP-dependent transferases"/>
    <property type="match status" value="1"/>
</dbReference>
<dbReference type="Pfam" id="PF00155">
    <property type="entry name" value="Aminotran_1_2"/>
    <property type="match status" value="1"/>
</dbReference>
<evidence type="ECO:0000313" key="9">
    <source>
        <dbReference type="EMBL" id="CUV35815.1"/>
    </source>
</evidence>
<dbReference type="PROSITE" id="PS00105">
    <property type="entry name" value="AA_TRANSFER_CLASS_1"/>
    <property type="match status" value="1"/>
</dbReference>
<dbReference type="GO" id="GO:0030170">
    <property type="term" value="F:pyridoxal phosphate binding"/>
    <property type="evidence" value="ECO:0007669"/>
    <property type="project" value="InterPro"/>
</dbReference>
<dbReference type="EMBL" id="LN899822">
    <property type="protein sequence ID" value="CUV58768.1"/>
    <property type="molecule type" value="Genomic_DNA"/>
</dbReference>
<dbReference type="CDD" id="cd00609">
    <property type="entry name" value="AAT_like"/>
    <property type="match status" value="1"/>
</dbReference>